<protein>
    <recommendedName>
        <fullName evidence="4">Bromo domain-containing protein</fullName>
    </recommendedName>
</protein>
<dbReference type="Pfam" id="PF00439">
    <property type="entry name" value="Bromodomain"/>
    <property type="match status" value="1"/>
</dbReference>
<name>A0ABC8X890_9POAL</name>
<dbReference type="CDD" id="cd04369">
    <property type="entry name" value="Bromodomain"/>
    <property type="match status" value="1"/>
</dbReference>
<feature type="region of interest" description="Disordered" evidence="3">
    <location>
        <begin position="221"/>
        <end position="303"/>
    </location>
</feature>
<reference evidence="6 7" key="1">
    <citation type="submission" date="2024-10" db="EMBL/GenBank/DDBJ databases">
        <authorList>
            <person name="Ryan C."/>
        </authorList>
    </citation>
    <scope>NUCLEOTIDE SEQUENCE [LARGE SCALE GENOMIC DNA]</scope>
</reference>
<feature type="compositionally biased region" description="Low complexity" evidence="3">
    <location>
        <begin position="405"/>
        <end position="424"/>
    </location>
</feature>
<dbReference type="PROSITE" id="PS50014">
    <property type="entry name" value="BROMODOMAIN_2"/>
    <property type="match status" value="1"/>
</dbReference>
<evidence type="ECO:0000313" key="5">
    <source>
        <dbReference type="EMBL" id="CAL4914241.1"/>
    </source>
</evidence>
<dbReference type="InterPro" id="IPR051831">
    <property type="entry name" value="Bromodomain_contain_prot"/>
</dbReference>
<dbReference type="SUPFAM" id="SSF47370">
    <property type="entry name" value="Bromodomain"/>
    <property type="match status" value="1"/>
</dbReference>
<feature type="region of interest" description="Disordered" evidence="3">
    <location>
        <begin position="462"/>
        <end position="547"/>
    </location>
</feature>
<dbReference type="Proteomes" id="UP001497457">
    <property type="component" value="Chromosome 14rd"/>
</dbReference>
<dbReference type="Gene3D" id="1.20.920.10">
    <property type="entry name" value="Bromodomain-like"/>
    <property type="match status" value="1"/>
</dbReference>
<dbReference type="PRINTS" id="PR00503">
    <property type="entry name" value="BROMODOMAIN"/>
</dbReference>
<feature type="compositionally biased region" description="Basic and acidic residues" evidence="3">
    <location>
        <begin position="462"/>
        <end position="476"/>
    </location>
</feature>
<feature type="region of interest" description="Disordered" evidence="3">
    <location>
        <begin position="405"/>
        <end position="427"/>
    </location>
</feature>
<dbReference type="Proteomes" id="UP001497457">
    <property type="component" value="Chromosome 13rd"/>
</dbReference>
<dbReference type="InterPro" id="IPR001487">
    <property type="entry name" value="Bromodomain"/>
</dbReference>
<dbReference type="SMART" id="SM00297">
    <property type="entry name" value="BROMO"/>
    <property type="match status" value="1"/>
</dbReference>
<feature type="compositionally biased region" description="Low complexity" evidence="3">
    <location>
        <begin position="232"/>
        <end position="246"/>
    </location>
</feature>
<evidence type="ECO:0000256" key="1">
    <source>
        <dbReference type="ARBA" id="ARBA00023117"/>
    </source>
</evidence>
<dbReference type="PANTHER" id="PTHR22881">
    <property type="entry name" value="BROMODOMAIN CONTAINING PROTEIN"/>
    <property type="match status" value="1"/>
</dbReference>
<organism evidence="6 7">
    <name type="scientific">Urochloa decumbens</name>
    <dbReference type="NCBI Taxonomy" id="240449"/>
    <lineage>
        <taxon>Eukaryota</taxon>
        <taxon>Viridiplantae</taxon>
        <taxon>Streptophyta</taxon>
        <taxon>Embryophyta</taxon>
        <taxon>Tracheophyta</taxon>
        <taxon>Spermatophyta</taxon>
        <taxon>Magnoliopsida</taxon>
        <taxon>Liliopsida</taxon>
        <taxon>Poales</taxon>
        <taxon>Poaceae</taxon>
        <taxon>PACMAD clade</taxon>
        <taxon>Panicoideae</taxon>
        <taxon>Panicodae</taxon>
        <taxon>Paniceae</taxon>
        <taxon>Melinidinae</taxon>
        <taxon>Urochloa</taxon>
    </lineage>
</organism>
<feature type="domain" description="Bromo" evidence="4">
    <location>
        <begin position="116"/>
        <end position="174"/>
    </location>
</feature>
<feature type="compositionally biased region" description="Pro residues" evidence="3">
    <location>
        <begin position="501"/>
        <end position="510"/>
    </location>
</feature>
<evidence type="ECO:0000259" key="4">
    <source>
        <dbReference type="PROSITE" id="PS50014"/>
    </source>
</evidence>
<evidence type="ECO:0000256" key="2">
    <source>
        <dbReference type="PROSITE-ProRule" id="PRU00035"/>
    </source>
</evidence>
<keyword evidence="1 2" id="KW-0103">Bromodomain</keyword>
<proteinExistence type="predicted"/>
<dbReference type="EMBL" id="OZ075123">
    <property type="protein sequence ID" value="CAL4914241.1"/>
    <property type="molecule type" value="Genomic_DNA"/>
</dbReference>
<dbReference type="PANTHER" id="PTHR22881:SF26">
    <property type="entry name" value="BROMODOMAIN CONTAINING PROTEIN, EXPRESSED"/>
    <property type="match status" value="1"/>
</dbReference>
<feature type="region of interest" description="Disordered" evidence="3">
    <location>
        <begin position="1"/>
        <end position="25"/>
    </location>
</feature>
<evidence type="ECO:0000313" key="7">
    <source>
        <dbReference type="Proteomes" id="UP001497457"/>
    </source>
</evidence>
<feature type="compositionally biased region" description="Basic residues" evidence="3">
    <location>
        <begin position="1"/>
        <end position="21"/>
    </location>
</feature>
<dbReference type="InterPro" id="IPR036427">
    <property type="entry name" value="Bromodomain-like_sf"/>
</dbReference>
<sequence>MSGKFTSKKKVSGKGKRRSARLLKLEEEKNDGDYAGVCLLDPWQIIQNSISGSSARGKRKRNEEIQLQGEASCSYQQPLDAPNSNNSTSQSSVGQIIEYILDELELRDRHELFAMPDDIQVTDYAERVSRPGDFATLRQKNKDGMYTALEQFENDVYMVFQRAITMNSQNTVPFREAMSLLDQAKQVFMSLKNNQMFSETELAAWRQRHLDHQLQQPITPEGREAANRGPPRHAAAAPLQPPLAATPRKKSAAEMKKQESAGTGTGTGAGGNTPETQRARQRGARESKGTPPGKKARKDAATVAGVGGAGVVVRRRLTYNEGAGADQGWRTMARPVFQGRHVTICNQPQERTYRDSLHGFVRHAGLKARVAAEFRTLECVARARHSPVPQCWSGLAPAAGFLPPARPSPAAAPEAAPTARPSPAGGLAAAPECKLETDEVLKLFVLMGTPAAFLDRAKKMFGDGEREESSRRKEGKAATAPDDARVSAATVEKSGAREPSPAGPFAPPKLVPGRLGFGQFAGASAQPFKLKSKPSTPSNAAGKKKIS</sequence>
<keyword evidence="7" id="KW-1185">Reference proteome</keyword>
<accession>A0ABC8X890</accession>
<dbReference type="AlphaFoldDB" id="A0ABC8X890"/>
<evidence type="ECO:0000256" key="3">
    <source>
        <dbReference type="SAM" id="MobiDB-lite"/>
    </source>
</evidence>
<dbReference type="EMBL" id="OZ075124">
    <property type="protein sequence ID" value="CAL4922486.1"/>
    <property type="molecule type" value="Genomic_DNA"/>
</dbReference>
<evidence type="ECO:0000313" key="6">
    <source>
        <dbReference type="EMBL" id="CAL4922486.1"/>
    </source>
</evidence>
<gene>
    <name evidence="5" type="ORF">URODEC1_LOCUS16773</name>
    <name evidence="6" type="ORF">URODEC1_LOCUS21735</name>
</gene>